<keyword evidence="5 7" id="KW-1133">Transmembrane helix</keyword>
<evidence type="ECO:0000256" key="7">
    <source>
        <dbReference type="SAM" id="Phobius"/>
    </source>
</evidence>
<feature type="transmembrane region" description="Helical" evidence="7">
    <location>
        <begin position="144"/>
        <end position="164"/>
    </location>
</feature>
<comment type="subcellular location">
    <subcellularLocation>
        <location evidence="1">Cell inner membrane</location>
        <topology evidence="1">Multi-pass membrane protein</topology>
    </subcellularLocation>
</comment>
<keyword evidence="9" id="KW-1185">Reference proteome</keyword>
<dbReference type="InterPro" id="IPR052031">
    <property type="entry name" value="Membrane_Transporter-Flippase"/>
</dbReference>
<feature type="transmembrane region" description="Helical" evidence="7">
    <location>
        <begin position="288"/>
        <end position="309"/>
    </location>
</feature>
<dbReference type="Proteomes" id="UP000196027">
    <property type="component" value="Chromosome"/>
</dbReference>
<gene>
    <name evidence="8" type="ORF">OLMES_1689</name>
</gene>
<feature type="transmembrane region" description="Helical" evidence="7">
    <location>
        <begin position="362"/>
        <end position="381"/>
    </location>
</feature>
<evidence type="ECO:0000313" key="8">
    <source>
        <dbReference type="EMBL" id="ARU55764.1"/>
    </source>
</evidence>
<dbReference type="NCBIfam" id="TIGR00797">
    <property type="entry name" value="matE"/>
    <property type="match status" value="1"/>
</dbReference>
<name>A0A1Y0I8K0_9GAMM</name>
<feature type="transmembrane region" description="Helical" evidence="7">
    <location>
        <begin position="202"/>
        <end position="223"/>
    </location>
</feature>
<dbReference type="AlphaFoldDB" id="A0A1Y0I8K0"/>
<dbReference type="GO" id="GO:0042910">
    <property type="term" value="F:xenobiotic transmembrane transporter activity"/>
    <property type="evidence" value="ECO:0007669"/>
    <property type="project" value="InterPro"/>
</dbReference>
<feature type="transmembrane region" description="Helical" evidence="7">
    <location>
        <begin position="33"/>
        <end position="55"/>
    </location>
</feature>
<dbReference type="PANTHER" id="PTHR43549:SF3">
    <property type="entry name" value="MULTIDRUG RESISTANCE PROTEIN YPNP-RELATED"/>
    <property type="match status" value="1"/>
</dbReference>
<evidence type="ECO:0000256" key="2">
    <source>
        <dbReference type="ARBA" id="ARBA00022448"/>
    </source>
</evidence>
<evidence type="ECO:0000256" key="5">
    <source>
        <dbReference type="ARBA" id="ARBA00022989"/>
    </source>
</evidence>
<protein>
    <submittedName>
        <fullName evidence="8">MATE efflux family protein</fullName>
    </submittedName>
</protein>
<sequence>MTQPENNKQGKQAAAPCRNALARELFRMTWPMLFGVLSLMSFQLADSAFIGQLGVLPLAAQGFTVPMYQLVIGFQVGLGIATTAVISRALGAKDQPFARLLAGAVVLLGAVLIGLLCLLIWFLRDLILRGLGAGPEVYPAVAEYWSVWLPSAWVGAMVYFGYSISRANGNTLLPGWLMVFTSLLNIVLDPIFIFVFEFGLPGAAMATLLSFTLGGLIVYPKVLQHGWLLIQWQRQRLMVASRRLLHIMAPAMLSQLLPSISALLATALLASYGESAVGAWGLGTRFEFFSIVIVLALTMSMPPMVGRLLGKQDFQSIRTLVNMAVIFVLGLQALIGVIWWVSAEPLSELFSSDVEITNILALYIQTMPLSYGPLGVCILMVSVNNALGLPMRALLTSLFRLFLCYLPFLWLGSHFYGLSGVFWGGMVGNCVAGFMAWSLYKQGIRLLSNKEKI</sequence>
<feature type="transmembrane region" description="Helical" evidence="7">
    <location>
        <begin position="393"/>
        <end position="415"/>
    </location>
</feature>
<keyword evidence="3" id="KW-1003">Cell membrane</keyword>
<keyword evidence="4 7" id="KW-0812">Transmembrane</keyword>
<dbReference type="InterPro" id="IPR002528">
    <property type="entry name" value="MATE_fam"/>
</dbReference>
<dbReference type="OrthoDB" id="9806302at2"/>
<dbReference type="Pfam" id="PF01554">
    <property type="entry name" value="MatE"/>
    <property type="match status" value="2"/>
</dbReference>
<evidence type="ECO:0000313" key="9">
    <source>
        <dbReference type="Proteomes" id="UP000196027"/>
    </source>
</evidence>
<accession>A0A1Y0I8K0</accession>
<evidence type="ECO:0000256" key="3">
    <source>
        <dbReference type="ARBA" id="ARBA00022475"/>
    </source>
</evidence>
<evidence type="ECO:0000256" key="6">
    <source>
        <dbReference type="ARBA" id="ARBA00023136"/>
    </source>
</evidence>
<evidence type="ECO:0000256" key="4">
    <source>
        <dbReference type="ARBA" id="ARBA00022692"/>
    </source>
</evidence>
<evidence type="ECO:0000256" key="1">
    <source>
        <dbReference type="ARBA" id="ARBA00004429"/>
    </source>
</evidence>
<feature type="transmembrane region" description="Helical" evidence="7">
    <location>
        <begin position="244"/>
        <end position="268"/>
    </location>
</feature>
<proteinExistence type="predicted"/>
<dbReference type="KEGG" id="ome:OLMES_1689"/>
<dbReference type="RefSeq" id="WP_087460833.1">
    <property type="nucleotide sequence ID" value="NZ_CP021425.1"/>
</dbReference>
<organism evidence="8 9">
    <name type="scientific">Oleiphilus messinensis</name>
    <dbReference type="NCBI Taxonomy" id="141451"/>
    <lineage>
        <taxon>Bacteria</taxon>
        <taxon>Pseudomonadati</taxon>
        <taxon>Pseudomonadota</taxon>
        <taxon>Gammaproteobacteria</taxon>
        <taxon>Oceanospirillales</taxon>
        <taxon>Oleiphilaceae</taxon>
        <taxon>Oleiphilus</taxon>
    </lineage>
</organism>
<keyword evidence="6 7" id="KW-0472">Membrane</keyword>
<dbReference type="GO" id="GO:0015297">
    <property type="term" value="F:antiporter activity"/>
    <property type="evidence" value="ECO:0007669"/>
    <property type="project" value="InterPro"/>
</dbReference>
<feature type="transmembrane region" description="Helical" evidence="7">
    <location>
        <begin position="176"/>
        <end position="196"/>
    </location>
</feature>
<dbReference type="PIRSF" id="PIRSF006603">
    <property type="entry name" value="DinF"/>
    <property type="match status" value="1"/>
</dbReference>
<reference evidence="8 9" key="1">
    <citation type="submission" date="2017-05" db="EMBL/GenBank/DDBJ databases">
        <title>Genomic insights into alkan degradation activity of Oleiphilus messinensis.</title>
        <authorList>
            <person name="Kozyavkin S.A."/>
            <person name="Slesarev A.I."/>
            <person name="Golyshin P.N."/>
            <person name="Korzhenkov A."/>
            <person name="Golyshina O.N."/>
            <person name="Toshchakov S.V."/>
        </authorList>
    </citation>
    <scope>NUCLEOTIDE SEQUENCE [LARGE SCALE GENOMIC DNA]</scope>
    <source>
        <strain evidence="8 9">ME102</strain>
    </source>
</reference>
<feature type="transmembrane region" description="Helical" evidence="7">
    <location>
        <begin position="67"/>
        <end position="86"/>
    </location>
</feature>
<dbReference type="PANTHER" id="PTHR43549">
    <property type="entry name" value="MULTIDRUG RESISTANCE PROTEIN YPNP-RELATED"/>
    <property type="match status" value="1"/>
</dbReference>
<dbReference type="GO" id="GO:0005886">
    <property type="term" value="C:plasma membrane"/>
    <property type="evidence" value="ECO:0007669"/>
    <property type="project" value="UniProtKB-SubCell"/>
</dbReference>
<feature type="transmembrane region" description="Helical" evidence="7">
    <location>
        <begin position="421"/>
        <end position="440"/>
    </location>
</feature>
<keyword evidence="2" id="KW-0813">Transport</keyword>
<dbReference type="InterPro" id="IPR048279">
    <property type="entry name" value="MdtK-like"/>
</dbReference>
<dbReference type="EMBL" id="CP021425">
    <property type="protein sequence ID" value="ARU55764.1"/>
    <property type="molecule type" value="Genomic_DNA"/>
</dbReference>
<feature type="transmembrane region" description="Helical" evidence="7">
    <location>
        <begin position="321"/>
        <end position="342"/>
    </location>
</feature>
<feature type="transmembrane region" description="Helical" evidence="7">
    <location>
        <begin position="98"/>
        <end position="124"/>
    </location>
</feature>